<feature type="transmembrane region" description="Helical" evidence="10">
    <location>
        <begin position="359"/>
        <end position="379"/>
    </location>
</feature>
<dbReference type="Gene3D" id="1.20.1530.20">
    <property type="match status" value="1"/>
</dbReference>
<dbReference type="GO" id="GO:1902600">
    <property type="term" value="P:proton transmembrane transport"/>
    <property type="evidence" value="ECO:0007669"/>
    <property type="project" value="InterPro"/>
</dbReference>
<reference evidence="12 13" key="1">
    <citation type="submission" date="2018-05" db="EMBL/GenBank/DDBJ databases">
        <title>Genomic Encyclopedia of Type Strains, Phase IV (KMG-IV): sequencing the most valuable type-strain genomes for metagenomic binning, comparative biology and taxonomic classification.</title>
        <authorList>
            <person name="Goeker M."/>
        </authorList>
    </citation>
    <scope>NUCLEOTIDE SEQUENCE [LARGE SCALE GENOMIC DNA]</scope>
    <source>
        <strain evidence="12 13">DSM 7229</strain>
    </source>
</reference>
<feature type="transmembrane region" description="Helical" evidence="10">
    <location>
        <begin position="327"/>
        <end position="347"/>
    </location>
</feature>
<keyword evidence="5 10" id="KW-0812">Transmembrane</keyword>
<dbReference type="GO" id="GO:0015297">
    <property type="term" value="F:antiporter activity"/>
    <property type="evidence" value="ECO:0007669"/>
    <property type="project" value="UniProtKB-KW"/>
</dbReference>
<protein>
    <submittedName>
        <fullName evidence="12">Sodium/proton antiporter (CPA1 family)</fullName>
    </submittedName>
</protein>
<feature type="transmembrane region" description="Helical" evidence="10">
    <location>
        <begin position="29"/>
        <end position="46"/>
    </location>
</feature>
<keyword evidence="13" id="KW-1185">Reference proteome</keyword>
<feature type="transmembrane region" description="Helical" evidence="10">
    <location>
        <begin position="6"/>
        <end position="24"/>
    </location>
</feature>
<dbReference type="Proteomes" id="UP000245655">
    <property type="component" value="Unassembled WGS sequence"/>
</dbReference>
<feature type="compositionally biased region" description="Polar residues" evidence="9">
    <location>
        <begin position="748"/>
        <end position="759"/>
    </location>
</feature>
<comment type="subcellular location">
    <subcellularLocation>
        <location evidence="1">Cell membrane</location>
        <topology evidence="1">Multi-pass membrane protein</topology>
    </subcellularLocation>
</comment>
<evidence type="ECO:0000256" key="4">
    <source>
        <dbReference type="ARBA" id="ARBA00022475"/>
    </source>
</evidence>
<keyword evidence="6 10" id="KW-1133">Transmembrane helix</keyword>
<feature type="transmembrane region" description="Helical" evidence="10">
    <location>
        <begin position="116"/>
        <end position="136"/>
    </location>
</feature>
<sequence length="785" mass="85668">MDTALLLSGVVGIGIAAQWLAWYLKQPSILFLLLIGIIVGPVLGVFDPDLVLGELMFPFISLGVAIILFEGSLTLEFDEIKQHGTVVQMLVSVGVLITIAIVALSTYLLFDVDPLIALLFGALVCVTGPTVIMPLLRSVRPNKTISNILKWEGIIIDPIGAIAVVLVYEYIISGGEASSILLFAKIVVLATAMGMAGAWLLAFLMRRHMIPEFLRNVFTLAFVLVLFSVSNHLEHESGLLTVTVLGVALANWPKFPRDTILEFNESLTILLISVLFIILAARVELESLLSVGFAGLVLLAIVMFVARPLSVWASSIGSNLKTNEKLMISWIGPRGIVAAAISSLFAIRLQEYDIQGVELLVPLVFMVIIGTVMIQGLGAKIVGNLLGVREPETNGILIVGSNPIALLVATSLKDQGFDVIVAHNNYTNIARARMSGLRTYFGNPISDHADHHLDLIGIGRLFAMSMDKEMNTLSEIHYRHEFGERKLYRLKFSDEKVKSERDDKQGNFHSQWLFGKDVTYTKLASMLSKKARIKITNITDSYSFEQYKADNKQFVPLYTIDKEGKLHVITDKFDGIVPRDRKLISLVVEDEVQPKPVDVTPKQEQARLAADANFESSSKAPEKRKEKELSDDSVDATEQSTATDSDSAKEIIAEQRVAEQNADTEVSNHSSSSAGTKTTPDTLNDKVITSKDKSIDVVNKGVISANSTATSKAIPKNKVSNNSSTNGNGNAPKTKKGALDPNRLPDSGQDNTTNASSDGDITKDNINKDNVQEISDNKAVNKQDK</sequence>
<dbReference type="RefSeq" id="WP_228244482.1">
    <property type="nucleotide sequence ID" value="NZ_CAJGZY010000018.1"/>
</dbReference>
<feature type="compositionally biased region" description="Polar residues" evidence="9">
    <location>
        <begin position="661"/>
        <end position="682"/>
    </location>
</feature>
<dbReference type="Pfam" id="PF00999">
    <property type="entry name" value="Na_H_Exchanger"/>
    <property type="match status" value="1"/>
</dbReference>
<dbReference type="PANTHER" id="PTHR32507">
    <property type="entry name" value="NA(+)/H(+) ANTIPORTER 1"/>
    <property type="match status" value="1"/>
</dbReference>
<dbReference type="Gene3D" id="3.40.50.720">
    <property type="entry name" value="NAD(P)-binding Rossmann-like Domain"/>
    <property type="match status" value="1"/>
</dbReference>
<evidence type="ECO:0000256" key="10">
    <source>
        <dbReference type="SAM" id="Phobius"/>
    </source>
</evidence>
<feature type="compositionally biased region" description="Basic and acidic residues" evidence="9">
    <location>
        <begin position="646"/>
        <end position="657"/>
    </location>
</feature>
<dbReference type="GeneID" id="60254903"/>
<keyword evidence="3" id="KW-0050">Antiport</keyword>
<feature type="transmembrane region" description="Helical" evidence="10">
    <location>
        <begin position="148"/>
        <end position="168"/>
    </location>
</feature>
<evidence type="ECO:0000256" key="3">
    <source>
        <dbReference type="ARBA" id="ARBA00022449"/>
    </source>
</evidence>
<feature type="compositionally biased region" description="Basic and acidic residues" evidence="9">
    <location>
        <begin position="760"/>
        <end position="785"/>
    </location>
</feature>
<comment type="caution">
    <text evidence="12">The sequence shown here is derived from an EMBL/GenBank/DDBJ whole genome shotgun (WGS) entry which is preliminary data.</text>
</comment>
<keyword evidence="4" id="KW-1003">Cell membrane</keyword>
<dbReference type="InterPro" id="IPR038770">
    <property type="entry name" value="Na+/solute_symporter_sf"/>
</dbReference>
<feature type="transmembrane region" description="Helical" evidence="10">
    <location>
        <begin position="58"/>
        <end position="77"/>
    </location>
</feature>
<feature type="compositionally biased region" description="Basic and acidic residues" evidence="9">
    <location>
        <begin position="620"/>
        <end position="630"/>
    </location>
</feature>
<feature type="transmembrane region" description="Helical" evidence="10">
    <location>
        <begin position="89"/>
        <end position="110"/>
    </location>
</feature>
<feature type="transmembrane region" description="Helical" evidence="10">
    <location>
        <begin position="213"/>
        <end position="231"/>
    </location>
</feature>
<keyword evidence="2" id="KW-0813">Transport</keyword>
<keyword evidence="8 10" id="KW-0472">Membrane</keyword>
<feature type="transmembrane region" description="Helical" evidence="10">
    <location>
        <begin position="267"/>
        <end position="283"/>
    </location>
</feature>
<evidence type="ECO:0000256" key="8">
    <source>
        <dbReference type="ARBA" id="ARBA00023136"/>
    </source>
</evidence>
<evidence type="ECO:0000256" key="7">
    <source>
        <dbReference type="ARBA" id="ARBA00023065"/>
    </source>
</evidence>
<feature type="region of interest" description="Disordered" evidence="9">
    <location>
        <begin position="596"/>
        <end position="785"/>
    </location>
</feature>
<dbReference type="InterPro" id="IPR006153">
    <property type="entry name" value="Cation/H_exchanger_TM"/>
</dbReference>
<feature type="transmembrane region" description="Helical" evidence="10">
    <location>
        <begin position="180"/>
        <end position="201"/>
    </location>
</feature>
<feature type="domain" description="Cation/H+ exchanger transmembrane" evidence="11">
    <location>
        <begin position="21"/>
        <end position="382"/>
    </location>
</feature>
<evidence type="ECO:0000256" key="6">
    <source>
        <dbReference type="ARBA" id="ARBA00022989"/>
    </source>
</evidence>
<proteinExistence type="predicted"/>
<dbReference type="GO" id="GO:0005886">
    <property type="term" value="C:plasma membrane"/>
    <property type="evidence" value="ECO:0007669"/>
    <property type="project" value="UniProtKB-SubCell"/>
</dbReference>
<dbReference type="AlphaFoldDB" id="A0A2V1ZW31"/>
<organism evidence="12 13">
    <name type="scientific">Psychrobacter immobilis</name>
    <dbReference type="NCBI Taxonomy" id="498"/>
    <lineage>
        <taxon>Bacteria</taxon>
        <taxon>Pseudomonadati</taxon>
        <taxon>Pseudomonadota</taxon>
        <taxon>Gammaproteobacteria</taxon>
        <taxon>Moraxellales</taxon>
        <taxon>Moraxellaceae</taxon>
        <taxon>Psychrobacter</taxon>
    </lineage>
</organism>
<evidence type="ECO:0000259" key="11">
    <source>
        <dbReference type="Pfam" id="PF00999"/>
    </source>
</evidence>
<evidence type="ECO:0000256" key="5">
    <source>
        <dbReference type="ARBA" id="ARBA00022692"/>
    </source>
</evidence>
<evidence type="ECO:0000256" key="9">
    <source>
        <dbReference type="SAM" id="MobiDB-lite"/>
    </source>
</evidence>
<feature type="compositionally biased region" description="Polar residues" evidence="9">
    <location>
        <begin position="636"/>
        <end position="645"/>
    </location>
</feature>
<name>A0A2V1ZW31_PSYIM</name>
<accession>A0A2V1ZW31</accession>
<feature type="compositionally biased region" description="Low complexity" evidence="9">
    <location>
        <begin position="720"/>
        <end position="730"/>
    </location>
</feature>
<evidence type="ECO:0000256" key="2">
    <source>
        <dbReference type="ARBA" id="ARBA00022448"/>
    </source>
</evidence>
<keyword evidence="7" id="KW-0406">Ion transport</keyword>
<dbReference type="EMBL" id="QGGM01000004">
    <property type="protein sequence ID" value="PWK13703.1"/>
    <property type="molecule type" value="Genomic_DNA"/>
</dbReference>
<feature type="transmembrane region" description="Helical" evidence="10">
    <location>
        <begin position="289"/>
        <end position="306"/>
    </location>
</feature>
<dbReference type="PANTHER" id="PTHR32507:SF0">
    <property type="entry name" value="NA(+)_H(+) ANTIPORTER 2-RELATED"/>
    <property type="match status" value="1"/>
</dbReference>
<evidence type="ECO:0000313" key="13">
    <source>
        <dbReference type="Proteomes" id="UP000245655"/>
    </source>
</evidence>
<gene>
    <name evidence="12" type="ORF">C8D84_104185</name>
</gene>
<evidence type="ECO:0000256" key="1">
    <source>
        <dbReference type="ARBA" id="ARBA00004651"/>
    </source>
</evidence>
<evidence type="ECO:0000313" key="12">
    <source>
        <dbReference type="EMBL" id="PWK13703.1"/>
    </source>
</evidence>